<evidence type="ECO:0000313" key="2">
    <source>
        <dbReference type="Proteomes" id="UP000193719"/>
    </source>
</evidence>
<reference evidence="1 2" key="2">
    <citation type="submission" date="2016-08" db="EMBL/GenBank/DDBJ databases">
        <title>Pervasive Adenine N6-methylation of Active Genes in Fungi.</title>
        <authorList>
            <consortium name="DOE Joint Genome Institute"/>
            <person name="Mondo S.J."/>
            <person name="Dannebaum R.O."/>
            <person name="Kuo R.C."/>
            <person name="Labutti K."/>
            <person name="Haridas S."/>
            <person name="Kuo A."/>
            <person name="Salamov A."/>
            <person name="Ahrendt S.R."/>
            <person name="Lipzen A."/>
            <person name="Sullivan W."/>
            <person name="Andreopoulos W.B."/>
            <person name="Clum A."/>
            <person name="Lindquist E."/>
            <person name="Daum C."/>
            <person name="Ramamoorthy G.K."/>
            <person name="Gryganskyi A."/>
            <person name="Culley D."/>
            <person name="Magnuson J.K."/>
            <person name="James T.Y."/>
            <person name="O'Malley M.A."/>
            <person name="Stajich J.E."/>
            <person name="Spatafora J.W."/>
            <person name="Visel A."/>
            <person name="Grigoriev I.V."/>
        </authorList>
    </citation>
    <scope>NUCLEOTIDE SEQUENCE [LARGE SCALE GENOMIC DNA]</scope>
    <source>
        <strain evidence="2">finn</strain>
    </source>
</reference>
<name>A0A1Y1UNG5_9FUNG</name>
<organism evidence="1 2">
    <name type="scientific">Piromyces finnis</name>
    <dbReference type="NCBI Taxonomy" id="1754191"/>
    <lineage>
        <taxon>Eukaryota</taxon>
        <taxon>Fungi</taxon>
        <taxon>Fungi incertae sedis</taxon>
        <taxon>Chytridiomycota</taxon>
        <taxon>Chytridiomycota incertae sedis</taxon>
        <taxon>Neocallimastigomycetes</taxon>
        <taxon>Neocallimastigales</taxon>
        <taxon>Neocallimastigaceae</taxon>
        <taxon>Piromyces</taxon>
    </lineage>
</organism>
<gene>
    <name evidence="1" type="ORF">BCR36DRAFT_14190</name>
</gene>
<proteinExistence type="predicted"/>
<protein>
    <submittedName>
        <fullName evidence="1">Uncharacterized protein</fullName>
    </submittedName>
</protein>
<dbReference type="Proteomes" id="UP000193719">
    <property type="component" value="Unassembled WGS sequence"/>
</dbReference>
<comment type="caution">
    <text evidence="1">The sequence shown here is derived from an EMBL/GenBank/DDBJ whole genome shotgun (WGS) entry which is preliminary data.</text>
</comment>
<keyword evidence="2" id="KW-1185">Reference proteome</keyword>
<reference evidence="1 2" key="1">
    <citation type="submission" date="2016-08" db="EMBL/GenBank/DDBJ databases">
        <title>Genomes of anaerobic fungi encode conserved fungal cellulosomes for biomass hydrolysis.</title>
        <authorList>
            <consortium name="DOE Joint Genome Institute"/>
            <person name="Haitjema C.H."/>
            <person name="Gilmore S.P."/>
            <person name="Henske J.K."/>
            <person name="Solomon K.V."/>
            <person name="De Groot R."/>
            <person name="Kuo A."/>
            <person name="Mondo S.J."/>
            <person name="Salamov A.A."/>
            <person name="Labutti K."/>
            <person name="Zhao Z."/>
            <person name="Chiniquy J."/>
            <person name="Barry K."/>
            <person name="Brewer H.M."/>
            <person name="Purvine S.O."/>
            <person name="Wright A.T."/>
            <person name="Boxma B."/>
            <person name="Van Alen T."/>
            <person name="Hackstein J.H."/>
            <person name="Baker S.E."/>
            <person name="Grigoriev I.V."/>
            <person name="O'Malley M.A."/>
        </authorList>
    </citation>
    <scope>NUCLEOTIDE SEQUENCE [LARGE SCALE GENOMIC DNA]</scope>
    <source>
        <strain evidence="2">finn</strain>
    </source>
</reference>
<sequence length="66" mass="7458">MINAILKDMFRNNTDIMEIKYCNTSHSISISETCCNSTTKSLTISNSFNITNSYLDSIGIHTTLYE</sequence>
<dbReference type="EMBL" id="MCFH01000102">
    <property type="protein sequence ID" value="ORX39532.1"/>
    <property type="molecule type" value="Genomic_DNA"/>
</dbReference>
<accession>A0A1Y1UNG5</accession>
<dbReference type="OrthoDB" id="2158330at2759"/>
<dbReference type="AlphaFoldDB" id="A0A1Y1UNG5"/>
<evidence type="ECO:0000313" key="1">
    <source>
        <dbReference type="EMBL" id="ORX39532.1"/>
    </source>
</evidence>
<dbReference type="STRING" id="1754191.A0A1Y1UNG5"/>